<dbReference type="Proteomes" id="UP000783796">
    <property type="component" value="Unassembled WGS sequence"/>
</dbReference>
<name>A0A948TDH7_9BACT</name>
<reference evidence="1" key="1">
    <citation type="journal article" date="2021" name="PeerJ">
        <title>Extensive microbial diversity within the chicken gut microbiome revealed by metagenomics and culture.</title>
        <authorList>
            <person name="Gilroy R."/>
            <person name="Ravi A."/>
            <person name="Getino M."/>
            <person name="Pursley I."/>
            <person name="Horton D.L."/>
            <person name="Alikhan N.F."/>
            <person name="Baker D."/>
            <person name="Gharbi K."/>
            <person name="Hall N."/>
            <person name="Watson M."/>
            <person name="Adriaenssens E.M."/>
            <person name="Foster-Nyarko E."/>
            <person name="Jarju S."/>
            <person name="Secka A."/>
            <person name="Antonio M."/>
            <person name="Oren A."/>
            <person name="Chaudhuri R.R."/>
            <person name="La Ragione R."/>
            <person name="Hildebrand F."/>
            <person name="Pallen M.J."/>
        </authorList>
    </citation>
    <scope>NUCLEOTIDE SEQUENCE</scope>
    <source>
        <strain evidence="1">G4-2901</strain>
    </source>
</reference>
<protein>
    <submittedName>
        <fullName evidence="1">Uncharacterized protein</fullName>
    </submittedName>
</protein>
<organism evidence="1 2">
    <name type="scientific">Candidatus Phocaeicola faecigallinarum</name>
    <dbReference type="NCBI Taxonomy" id="2838732"/>
    <lineage>
        <taxon>Bacteria</taxon>
        <taxon>Pseudomonadati</taxon>
        <taxon>Bacteroidota</taxon>
        <taxon>Bacteroidia</taxon>
        <taxon>Bacteroidales</taxon>
        <taxon>Bacteroidaceae</taxon>
        <taxon>Phocaeicola</taxon>
    </lineage>
</organism>
<dbReference type="AlphaFoldDB" id="A0A948TDH7"/>
<dbReference type="InterPro" id="IPR043741">
    <property type="entry name" value="DUF5686"/>
</dbReference>
<gene>
    <name evidence="1" type="ORF">H9777_11430</name>
</gene>
<accession>A0A948TDH7</accession>
<dbReference type="Pfam" id="PF18939">
    <property type="entry name" value="DUF5686"/>
    <property type="match status" value="1"/>
</dbReference>
<dbReference type="EMBL" id="JAHLFW010000095">
    <property type="protein sequence ID" value="MBU3838894.1"/>
    <property type="molecule type" value="Genomic_DNA"/>
</dbReference>
<sequence length="732" mass="85876">MSYIFKYGRFKLLHLLLVVFCMMPLIGQSENIISLIPKDCVVPDSILNKMYSSASIYSNEVKSYRANLYLKGTVTVHNRNRIIKYIPSMFKLEDSIKHYMHESLSELQYTAPAIYDRKIKAMVSTFRSQKGQVFDIMDYMKFNVYSSSLMGDKVLSPLNSQSKVHYKYILDSLLVIDNKPCYKIYVKPKYKSTKLVDGYMWLYADDWSVHSFDFEGVYDLIDFRIKAYMGNTPQTKYLPCYMDLDMNFRFLRNHLQMRYFGWLDYKKVKFTELGEVIYLKKNRSKYNLSSSYTLTCDTSRLVTDIDSFSKLRPFPLTYEEELLYKDKMDRKMLDRQKWVKDSIENLKRPKSQVFLGQVGDALINSYDIDLPKVGSINCSPIINPLLLSYSHRNGISYRQVYKYNKLFYDGRLLRIAPQIGFNFTKKELYAKADIEYVYNPRKHGAWELHVGNGNRIYSSVVLDQLAAMPDSTFSFDGLDLDYFKDIYVNLSHNIEIINGLNLWTGLSMHWRYTKSTPELDSRVRSRYNSFAPRVRIEWTPGMYYYMNGNRKVNVGSFYPTFIADYERGIKVFKSSGEYERLELSAEQIIKVRDIHHIAYHVGCGFFLNQEDMYFVDYVNFANRNLPQGWNDDIGGTFQMLDGRWYNASSHYVRGNMTYESPFILLYPVSKLLSFVQKERIYAGILFMPHLNPYFEIGYGIGTHVFDAGVFIGNERGKFTSVGCKFTFELFNK</sequence>
<evidence type="ECO:0000313" key="1">
    <source>
        <dbReference type="EMBL" id="MBU3838894.1"/>
    </source>
</evidence>
<evidence type="ECO:0000313" key="2">
    <source>
        <dbReference type="Proteomes" id="UP000783796"/>
    </source>
</evidence>
<proteinExistence type="predicted"/>
<reference evidence="1" key="2">
    <citation type="submission" date="2021-04" db="EMBL/GenBank/DDBJ databases">
        <authorList>
            <person name="Gilroy R."/>
        </authorList>
    </citation>
    <scope>NUCLEOTIDE SEQUENCE</scope>
    <source>
        <strain evidence="1">G4-2901</strain>
    </source>
</reference>
<comment type="caution">
    <text evidence="1">The sequence shown here is derived from an EMBL/GenBank/DDBJ whole genome shotgun (WGS) entry which is preliminary data.</text>
</comment>